<gene>
    <name evidence="1" type="ORF">RclHR1_36690001</name>
</gene>
<evidence type="ECO:0000313" key="1">
    <source>
        <dbReference type="EMBL" id="GBB99880.1"/>
    </source>
</evidence>
<comment type="caution">
    <text evidence="1">The sequence shown here is derived from an EMBL/GenBank/DDBJ whole genome shotgun (WGS) entry which is preliminary data.</text>
</comment>
<name>A0A2Z6RD32_9GLOM</name>
<keyword evidence="2" id="KW-1185">Reference proteome</keyword>
<protein>
    <submittedName>
        <fullName evidence="1">Uncharacterized protein</fullName>
    </submittedName>
</protein>
<dbReference type="EMBL" id="BEXD01002967">
    <property type="protein sequence ID" value="GBB99880.1"/>
    <property type="molecule type" value="Genomic_DNA"/>
</dbReference>
<reference evidence="1 2" key="1">
    <citation type="submission" date="2017-11" db="EMBL/GenBank/DDBJ databases">
        <title>The genome of Rhizophagus clarus HR1 reveals common genetic basis of auxotrophy among arbuscular mycorrhizal fungi.</title>
        <authorList>
            <person name="Kobayashi Y."/>
        </authorList>
    </citation>
    <scope>NUCLEOTIDE SEQUENCE [LARGE SCALE GENOMIC DNA]</scope>
    <source>
        <strain evidence="1 2">HR1</strain>
    </source>
</reference>
<accession>A0A2Z6RD32</accession>
<sequence>MLLSCFVLGTGTIFSIPLSEKVTIKKDEFSIKSLTIDILKKYIWERENDILKNLTNDASKLNLWHVNVEEVVDISNKDMKTIYKSLEEIK</sequence>
<dbReference type="AlphaFoldDB" id="A0A2Z6RD32"/>
<dbReference type="Proteomes" id="UP000247702">
    <property type="component" value="Unassembled WGS sequence"/>
</dbReference>
<evidence type="ECO:0000313" key="2">
    <source>
        <dbReference type="Proteomes" id="UP000247702"/>
    </source>
</evidence>
<proteinExistence type="predicted"/>
<organism evidence="1 2">
    <name type="scientific">Rhizophagus clarus</name>
    <dbReference type="NCBI Taxonomy" id="94130"/>
    <lineage>
        <taxon>Eukaryota</taxon>
        <taxon>Fungi</taxon>
        <taxon>Fungi incertae sedis</taxon>
        <taxon>Mucoromycota</taxon>
        <taxon>Glomeromycotina</taxon>
        <taxon>Glomeromycetes</taxon>
        <taxon>Glomerales</taxon>
        <taxon>Glomeraceae</taxon>
        <taxon>Rhizophagus</taxon>
    </lineage>
</organism>
<dbReference type="STRING" id="94130.A0A2Z6RD32"/>